<keyword evidence="9" id="KW-1185">Reference proteome</keyword>
<dbReference type="NCBIfam" id="NF006518">
    <property type="entry name" value="PRK08965.1-2"/>
    <property type="match status" value="1"/>
</dbReference>
<dbReference type="EMBL" id="JAMFTH010000001">
    <property type="protein sequence ID" value="MCP8897954.1"/>
    <property type="molecule type" value="Genomic_DNA"/>
</dbReference>
<evidence type="ECO:0000313" key="8">
    <source>
        <dbReference type="EMBL" id="MCP8897954.1"/>
    </source>
</evidence>
<comment type="caution">
    <text evidence="8">The sequence shown here is derived from an EMBL/GenBank/DDBJ whole genome shotgun (WGS) entry which is preliminary data.</text>
</comment>
<dbReference type="PANTHER" id="PTHR34584:SF1">
    <property type="entry name" value="NA(+)_H(+) ANTIPORTER SUBUNIT E1"/>
    <property type="match status" value="1"/>
</dbReference>
<dbReference type="PIRSF" id="PIRSF019239">
    <property type="entry name" value="MrpE"/>
    <property type="match status" value="1"/>
</dbReference>
<gene>
    <name evidence="8" type="ORF">M6D89_01425</name>
</gene>
<dbReference type="PANTHER" id="PTHR34584">
    <property type="entry name" value="NA(+)/H(+) ANTIPORTER SUBUNIT E1"/>
    <property type="match status" value="1"/>
</dbReference>
<evidence type="ECO:0000256" key="6">
    <source>
        <dbReference type="ARBA" id="ARBA00023136"/>
    </source>
</evidence>
<keyword evidence="3" id="KW-1003">Cell membrane</keyword>
<dbReference type="GO" id="GO:0005886">
    <property type="term" value="C:plasma membrane"/>
    <property type="evidence" value="ECO:0007669"/>
    <property type="project" value="UniProtKB-SubCell"/>
</dbReference>
<keyword evidence="6 7" id="KW-0472">Membrane</keyword>
<protein>
    <submittedName>
        <fullName evidence="8">Na+/H+ antiporter subunit E</fullName>
    </submittedName>
</protein>
<accession>A0A9X2HVV2</accession>
<reference evidence="8" key="2">
    <citation type="submission" date="2023-01" db="EMBL/GenBank/DDBJ databases">
        <title>Gilvimarinus xylanilyticus HB14 isolated from Caulerpa lentillifera aquaculture base in Hainan, China.</title>
        <authorList>
            <person name="Zhang Y.-J."/>
        </authorList>
    </citation>
    <scope>NUCLEOTIDE SEQUENCE</scope>
    <source>
        <strain evidence="8">HB14</strain>
    </source>
</reference>
<feature type="transmembrane region" description="Helical" evidence="7">
    <location>
        <begin position="68"/>
        <end position="89"/>
    </location>
</feature>
<proteinExistence type="inferred from homology"/>
<evidence type="ECO:0000256" key="7">
    <source>
        <dbReference type="SAM" id="Phobius"/>
    </source>
</evidence>
<comment type="similarity">
    <text evidence="2">Belongs to the CPA3 antiporters (TC 2.A.63) subunit E family.</text>
</comment>
<dbReference type="InterPro" id="IPR002758">
    <property type="entry name" value="Cation_antiport_E"/>
</dbReference>
<evidence type="ECO:0000256" key="5">
    <source>
        <dbReference type="ARBA" id="ARBA00022989"/>
    </source>
</evidence>
<organism evidence="8 9">
    <name type="scientific">Gilvimarinus xylanilyticus</name>
    <dbReference type="NCBI Taxonomy" id="2944139"/>
    <lineage>
        <taxon>Bacteria</taxon>
        <taxon>Pseudomonadati</taxon>
        <taxon>Pseudomonadota</taxon>
        <taxon>Gammaproteobacteria</taxon>
        <taxon>Cellvibrionales</taxon>
        <taxon>Cellvibrionaceae</taxon>
        <taxon>Gilvimarinus</taxon>
    </lineage>
</organism>
<reference evidence="8" key="1">
    <citation type="submission" date="2022-05" db="EMBL/GenBank/DDBJ databases">
        <authorList>
            <person name="Sun H.-N."/>
        </authorList>
    </citation>
    <scope>NUCLEOTIDE SEQUENCE</scope>
    <source>
        <strain evidence="8">HB14</strain>
    </source>
</reference>
<keyword evidence="5 7" id="KW-1133">Transmembrane helix</keyword>
<keyword evidence="4 7" id="KW-0812">Transmembrane</keyword>
<dbReference type="RefSeq" id="WP_253966250.1">
    <property type="nucleotide sequence ID" value="NZ_JAMFTH010000001.1"/>
</dbReference>
<comment type="subcellular location">
    <subcellularLocation>
        <location evidence="1">Cell membrane</location>
        <topology evidence="1">Multi-pass membrane protein</topology>
    </subcellularLocation>
</comment>
<sequence length="170" mass="19296">MTSLTGKKLFPHKLLSVFMLGLWLLMNNTIAPGHWVLGAILAWAIPFFTQEFWPQSMVIAKPFKAVRFLLLVLWDIVIANVQVAFLIMGPRKKLQPAFMRIPLDLKQDFTITLLANTISLTPGTVSVDLQMEDGYLLVHGLDVKDIDTTIAEIKNRYEKPLKEIFECSNP</sequence>
<evidence type="ECO:0000256" key="1">
    <source>
        <dbReference type="ARBA" id="ARBA00004651"/>
    </source>
</evidence>
<evidence type="ECO:0000256" key="3">
    <source>
        <dbReference type="ARBA" id="ARBA00022475"/>
    </source>
</evidence>
<evidence type="ECO:0000256" key="4">
    <source>
        <dbReference type="ARBA" id="ARBA00022692"/>
    </source>
</evidence>
<evidence type="ECO:0000256" key="2">
    <source>
        <dbReference type="ARBA" id="ARBA00006228"/>
    </source>
</evidence>
<dbReference type="AlphaFoldDB" id="A0A9X2HVV2"/>
<dbReference type="GO" id="GO:0008324">
    <property type="term" value="F:monoatomic cation transmembrane transporter activity"/>
    <property type="evidence" value="ECO:0007669"/>
    <property type="project" value="InterPro"/>
</dbReference>
<name>A0A9X2HVV2_9GAMM</name>
<evidence type="ECO:0000313" key="9">
    <source>
        <dbReference type="Proteomes" id="UP001139319"/>
    </source>
</evidence>
<dbReference type="Proteomes" id="UP001139319">
    <property type="component" value="Unassembled WGS sequence"/>
</dbReference>
<dbReference type="Pfam" id="PF01899">
    <property type="entry name" value="MNHE"/>
    <property type="match status" value="1"/>
</dbReference>